<dbReference type="GO" id="GO:0005886">
    <property type="term" value="C:plasma membrane"/>
    <property type="evidence" value="ECO:0007669"/>
    <property type="project" value="UniProtKB-SubCell"/>
</dbReference>
<evidence type="ECO:0000256" key="2">
    <source>
        <dbReference type="ARBA" id="ARBA00006448"/>
    </source>
</evidence>
<reference evidence="10 11" key="1">
    <citation type="submission" date="2019-04" db="EMBL/GenBank/DDBJ databases">
        <title>Bacillus caeni sp. nov., a bacterium isolated from mangrove sediment.</title>
        <authorList>
            <person name="Huang H."/>
            <person name="Mo K."/>
            <person name="Hu Y."/>
        </authorList>
    </citation>
    <scope>NUCLEOTIDE SEQUENCE [LARGE SCALE GENOMIC DNA]</scope>
    <source>
        <strain evidence="10 11">HB172195</strain>
    </source>
</reference>
<protein>
    <submittedName>
        <fullName evidence="10">DUF421 domain-containing protein</fullName>
    </submittedName>
</protein>
<dbReference type="PANTHER" id="PTHR34582:SF6">
    <property type="entry name" value="UPF0702 TRANSMEMBRANE PROTEIN YCAP"/>
    <property type="match status" value="1"/>
</dbReference>
<dbReference type="EMBL" id="SWLG01000001">
    <property type="protein sequence ID" value="TLS39206.1"/>
    <property type="molecule type" value="Genomic_DNA"/>
</dbReference>
<evidence type="ECO:0000256" key="3">
    <source>
        <dbReference type="ARBA" id="ARBA00022475"/>
    </source>
</evidence>
<keyword evidence="6 8" id="KW-0472">Membrane</keyword>
<evidence type="ECO:0000256" key="6">
    <source>
        <dbReference type="ARBA" id="ARBA00023136"/>
    </source>
</evidence>
<evidence type="ECO:0000313" key="11">
    <source>
        <dbReference type="Proteomes" id="UP000308230"/>
    </source>
</evidence>
<evidence type="ECO:0000256" key="7">
    <source>
        <dbReference type="SAM" id="MobiDB-lite"/>
    </source>
</evidence>
<dbReference type="OrthoDB" id="9793799at2"/>
<feature type="transmembrane region" description="Helical" evidence="8">
    <location>
        <begin position="64"/>
        <end position="86"/>
    </location>
</feature>
<feature type="transmembrane region" description="Helical" evidence="8">
    <location>
        <begin position="41"/>
        <end position="58"/>
    </location>
</feature>
<feature type="region of interest" description="Disordered" evidence="7">
    <location>
        <begin position="153"/>
        <end position="176"/>
    </location>
</feature>
<keyword evidence="11" id="KW-1185">Reference proteome</keyword>
<accession>A0A5R9FAI6</accession>
<keyword evidence="5 8" id="KW-1133">Transmembrane helix</keyword>
<evidence type="ECO:0000256" key="1">
    <source>
        <dbReference type="ARBA" id="ARBA00004651"/>
    </source>
</evidence>
<comment type="subcellular location">
    <subcellularLocation>
        <location evidence="1">Cell membrane</location>
        <topology evidence="1">Multi-pass membrane protein</topology>
    </subcellularLocation>
</comment>
<evidence type="ECO:0000313" key="10">
    <source>
        <dbReference type="EMBL" id="TLS39206.1"/>
    </source>
</evidence>
<dbReference type="AlphaFoldDB" id="A0A5R9FAI6"/>
<evidence type="ECO:0000256" key="4">
    <source>
        <dbReference type="ARBA" id="ARBA00022692"/>
    </source>
</evidence>
<dbReference type="RefSeq" id="WP_138122822.1">
    <property type="nucleotide sequence ID" value="NZ_SWLG01000001.1"/>
</dbReference>
<keyword evidence="4 8" id="KW-0812">Transmembrane</keyword>
<gene>
    <name evidence="10" type="ORF">FCL54_02540</name>
</gene>
<sequence>MFFDNWKGVYRIIIMALLTYPTLVFILRVSGKRTLSKMNMFDLVITVAIGSSFATIILSDKIAFVEGFTAITMLTLLQFIVTWISVRSKKFTELIKSEPRLLYYQGEYLDKALREERVRVGEIRQSIRTSSIASMDKVDAVILETDGSMSVVKKDSKKEHQTDTSMKGVKGMEKVK</sequence>
<comment type="similarity">
    <text evidence="2">Belongs to the UPF0702 family.</text>
</comment>
<dbReference type="Pfam" id="PF04239">
    <property type="entry name" value="DUF421"/>
    <property type="match status" value="1"/>
</dbReference>
<proteinExistence type="inferred from homology"/>
<dbReference type="InterPro" id="IPR023090">
    <property type="entry name" value="UPF0702_alpha/beta_dom_sf"/>
</dbReference>
<dbReference type="InterPro" id="IPR007353">
    <property type="entry name" value="DUF421"/>
</dbReference>
<name>A0A5R9FAI6_9BACL</name>
<evidence type="ECO:0000259" key="9">
    <source>
        <dbReference type="Pfam" id="PF04239"/>
    </source>
</evidence>
<dbReference type="PANTHER" id="PTHR34582">
    <property type="entry name" value="UPF0702 TRANSMEMBRANE PROTEIN YCAP"/>
    <property type="match status" value="1"/>
</dbReference>
<keyword evidence="3" id="KW-1003">Cell membrane</keyword>
<evidence type="ECO:0000256" key="5">
    <source>
        <dbReference type="ARBA" id="ARBA00022989"/>
    </source>
</evidence>
<evidence type="ECO:0000256" key="8">
    <source>
        <dbReference type="SAM" id="Phobius"/>
    </source>
</evidence>
<feature type="domain" description="YetF C-terminal" evidence="9">
    <location>
        <begin position="87"/>
        <end position="159"/>
    </location>
</feature>
<organism evidence="10 11">
    <name type="scientific">Exobacillus caeni</name>
    <dbReference type="NCBI Taxonomy" id="2574798"/>
    <lineage>
        <taxon>Bacteria</taxon>
        <taxon>Bacillati</taxon>
        <taxon>Bacillota</taxon>
        <taxon>Bacilli</taxon>
        <taxon>Bacillales</taxon>
        <taxon>Guptibacillaceae</taxon>
        <taxon>Exobacillus</taxon>
    </lineage>
</organism>
<dbReference type="Proteomes" id="UP000308230">
    <property type="component" value="Unassembled WGS sequence"/>
</dbReference>
<feature type="compositionally biased region" description="Basic and acidic residues" evidence="7">
    <location>
        <begin position="153"/>
        <end position="162"/>
    </location>
</feature>
<comment type="caution">
    <text evidence="10">The sequence shown here is derived from an EMBL/GenBank/DDBJ whole genome shotgun (WGS) entry which is preliminary data.</text>
</comment>
<dbReference type="Gene3D" id="3.30.240.20">
    <property type="entry name" value="bsu07140 like domains"/>
    <property type="match status" value="1"/>
</dbReference>
<feature type="transmembrane region" description="Helical" evidence="8">
    <location>
        <begin position="12"/>
        <end position="29"/>
    </location>
</feature>